<protein>
    <recommendedName>
        <fullName evidence="4">Steroid 5-alpha reductase C-terminal domain-containing protein</fullName>
    </recommendedName>
</protein>
<sequence length="360" mass="41385">MALPPLKTLQDCADYYHVVEPFIPQLYELPNRVLASIASPHDLKLLYLETNPLVTGTAASVVVGLLAWILSELNKNYSQIDRVWSILPNLYAIHMAVWARLSGLSHTRPDMVAVATTMWSIRLTYNYYRKGGYQVGSEDYRWEIAKKNVPGFVWFIFNFTFISFIQSFLLCLLSAGPAYVILLSSQKEPQIKPTDFLYFSIQILLVWSEWITDGQQWDYQTAKQRYRKDGVVGNGFTKADLERGFITKGVWAYSRHPNFFAEQTFWFVLYNWSCYASESAYSWAGAGAAALILLFQGSTLLTESITGGKYPEYADYQREVGMFIPISFIGYKPPVRQPKIIRTSELAKRQEEKQRKEQNQ</sequence>
<organism evidence="2 3">
    <name type="scientific">Escovopsis weberi</name>
    <dbReference type="NCBI Taxonomy" id="150374"/>
    <lineage>
        <taxon>Eukaryota</taxon>
        <taxon>Fungi</taxon>
        <taxon>Dikarya</taxon>
        <taxon>Ascomycota</taxon>
        <taxon>Pezizomycotina</taxon>
        <taxon>Sordariomycetes</taxon>
        <taxon>Hypocreomycetidae</taxon>
        <taxon>Hypocreales</taxon>
        <taxon>Hypocreaceae</taxon>
        <taxon>Escovopsis</taxon>
    </lineage>
</organism>
<accession>A0A0M8MXE8</accession>
<name>A0A0M8MXE8_ESCWE</name>
<dbReference type="GO" id="GO:0016020">
    <property type="term" value="C:membrane"/>
    <property type="evidence" value="ECO:0007669"/>
    <property type="project" value="TreeGrafter"/>
</dbReference>
<dbReference type="PANTHER" id="PTHR32251:SF23">
    <property type="entry name" value="3-OXO-5-ALPHA-STEROID 4-DEHYDROGENASE (DUF1295)"/>
    <property type="match status" value="1"/>
</dbReference>
<dbReference type="EMBL" id="LGSR01000020">
    <property type="protein sequence ID" value="KOS18767.1"/>
    <property type="molecule type" value="Genomic_DNA"/>
</dbReference>
<dbReference type="Gene3D" id="1.20.120.1630">
    <property type="match status" value="1"/>
</dbReference>
<dbReference type="Pfam" id="PF06966">
    <property type="entry name" value="DUF1295"/>
    <property type="match status" value="1"/>
</dbReference>
<keyword evidence="1" id="KW-0812">Transmembrane</keyword>
<evidence type="ECO:0008006" key="4">
    <source>
        <dbReference type="Google" id="ProtNLM"/>
    </source>
</evidence>
<comment type="caution">
    <text evidence="2">The sequence shown here is derived from an EMBL/GenBank/DDBJ whole genome shotgun (WGS) entry which is preliminary data.</text>
</comment>
<dbReference type="OrthoDB" id="201504at2759"/>
<proteinExistence type="predicted"/>
<dbReference type="InterPro" id="IPR010721">
    <property type="entry name" value="UstE-like"/>
</dbReference>
<keyword evidence="1" id="KW-0472">Membrane</keyword>
<evidence type="ECO:0000256" key="1">
    <source>
        <dbReference type="SAM" id="Phobius"/>
    </source>
</evidence>
<keyword evidence="3" id="KW-1185">Reference proteome</keyword>
<evidence type="ECO:0000313" key="2">
    <source>
        <dbReference type="EMBL" id="KOS18767.1"/>
    </source>
</evidence>
<keyword evidence="1" id="KW-1133">Transmembrane helix</keyword>
<reference evidence="2 3" key="1">
    <citation type="submission" date="2015-07" db="EMBL/GenBank/DDBJ databases">
        <title>The genome of the fungus Escovopsis weberi, a specialized disease agent of ant agriculture.</title>
        <authorList>
            <person name="de Man T.J."/>
            <person name="Stajich J.E."/>
            <person name="Kubicek C.P."/>
            <person name="Chenthamara K."/>
            <person name="Atanasova L."/>
            <person name="Druzhinina I.S."/>
            <person name="Birnbaum S."/>
            <person name="Barribeau S.M."/>
            <person name="Teiling C."/>
            <person name="Suen G."/>
            <person name="Currie C."/>
            <person name="Gerardo N.M."/>
        </authorList>
    </citation>
    <scope>NUCLEOTIDE SEQUENCE [LARGE SCALE GENOMIC DNA]</scope>
</reference>
<dbReference type="AlphaFoldDB" id="A0A0M8MXE8"/>
<feature type="transmembrane region" description="Helical" evidence="1">
    <location>
        <begin position="152"/>
        <end position="182"/>
    </location>
</feature>
<feature type="transmembrane region" description="Helical" evidence="1">
    <location>
        <begin position="53"/>
        <end position="71"/>
    </location>
</feature>
<gene>
    <name evidence="2" type="ORF">ESCO_000207</name>
</gene>
<evidence type="ECO:0000313" key="3">
    <source>
        <dbReference type="Proteomes" id="UP000053831"/>
    </source>
</evidence>
<dbReference type="PANTHER" id="PTHR32251">
    <property type="entry name" value="3-OXO-5-ALPHA-STEROID 4-DEHYDROGENASE"/>
    <property type="match status" value="1"/>
</dbReference>
<dbReference type="Proteomes" id="UP000053831">
    <property type="component" value="Unassembled WGS sequence"/>
</dbReference>